<dbReference type="Proteomes" id="UP001556631">
    <property type="component" value="Unassembled WGS sequence"/>
</dbReference>
<organism evidence="2 3">
    <name type="scientific">Nocardioides eburneus</name>
    <dbReference type="NCBI Taxonomy" id="3231482"/>
    <lineage>
        <taxon>Bacteria</taxon>
        <taxon>Bacillati</taxon>
        <taxon>Actinomycetota</taxon>
        <taxon>Actinomycetes</taxon>
        <taxon>Propionibacteriales</taxon>
        <taxon>Nocardioidaceae</taxon>
        <taxon>Nocardioides</taxon>
    </lineage>
</organism>
<accession>A0ABV3SWE9</accession>
<gene>
    <name evidence="2" type="ORF">AB3X52_06455</name>
</gene>
<evidence type="ECO:0000313" key="2">
    <source>
        <dbReference type="EMBL" id="MEX0427256.1"/>
    </source>
</evidence>
<reference evidence="2 3" key="1">
    <citation type="submission" date="2024-07" db="EMBL/GenBank/DDBJ databases">
        <authorList>
            <person name="Lee S."/>
            <person name="Kang M."/>
        </authorList>
    </citation>
    <scope>NUCLEOTIDE SEQUENCE [LARGE SCALE GENOMIC DNA]</scope>
    <source>
        <strain evidence="2 3">DS6</strain>
    </source>
</reference>
<keyword evidence="3" id="KW-1185">Reference proteome</keyword>
<evidence type="ECO:0000256" key="1">
    <source>
        <dbReference type="SAM" id="Phobius"/>
    </source>
</evidence>
<name>A0ABV3SWE9_9ACTN</name>
<dbReference type="EMBL" id="JBFPJR010000008">
    <property type="protein sequence ID" value="MEX0427256.1"/>
    <property type="molecule type" value="Genomic_DNA"/>
</dbReference>
<dbReference type="RefSeq" id="WP_367992460.1">
    <property type="nucleotide sequence ID" value="NZ_JBFPJR010000008.1"/>
</dbReference>
<protein>
    <submittedName>
        <fullName evidence="2">Uncharacterized protein</fullName>
    </submittedName>
</protein>
<proteinExistence type="predicted"/>
<feature type="transmembrane region" description="Helical" evidence="1">
    <location>
        <begin position="6"/>
        <end position="26"/>
    </location>
</feature>
<feature type="transmembrane region" description="Helical" evidence="1">
    <location>
        <begin position="38"/>
        <end position="59"/>
    </location>
</feature>
<evidence type="ECO:0000313" key="3">
    <source>
        <dbReference type="Proteomes" id="UP001556631"/>
    </source>
</evidence>
<comment type="caution">
    <text evidence="2">The sequence shown here is derived from an EMBL/GenBank/DDBJ whole genome shotgun (WGS) entry which is preliminary data.</text>
</comment>
<keyword evidence="1" id="KW-1133">Transmembrane helix</keyword>
<keyword evidence="1" id="KW-0472">Membrane</keyword>
<keyword evidence="1" id="KW-0812">Transmembrane</keyword>
<sequence>MTETISHGWIAMGAILVFLGSAVQAVHLRRTMQTSAAWSLLAIGAALIAVGAGHLAGWWG</sequence>